<comment type="similarity">
    <text evidence="1">Belongs to the small GTPase superfamily. Rab family.</text>
</comment>
<dbReference type="GO" id="GO:0005525">
    <property type="term" value="F:GTP binding"/>
    <property type="evidence" value="ECO:0007669"/>
    <property type="project" value="InterPro"/>
</dbReference>
<dbReference type="PROSITE" id="PS51419">
    <property type="entry name" value="RAB"/>
    <property type="match status" value="1"/>
</dbReference>
<dbReference type="InterPro" id="IPR027417">
    <property type="entry name" value="P-loop_NTPase"/>
</dbReference>
<accession>A0A1X7TUB7</accession>
<dbReference type="EnsemblMetazoa" id="Aqu2.1.18647_001">
    <property type="protein sequence ID" value="Aqu2.1.18647_001"/>
    <property type="gene ID" value="Aqu2.1.18647"/>
</dbReference>
<proteinExistence type="inferred from homology"/>
<dbReference type="InterPro" id="IPR001806">
    <property type="entry name" value="Small_GTPase"/>
</dbReference>
<dbReference type="OrthoDB" id="63533at2759"/>
<dbReference type="InParanoid" id="A0A1X7TUB7"/>
<dbReference type="STRING" id="400682.A0A1X7TUB7"/>
<evidence type="ECO:0000256" key="2">
    <source>
        <dbReference type="ARBA" id="ARBA00022741"/>
    </source>
</evidence>
<dbReference type="AlphaFoldDB" id="A0A1X7TUB7"/>
<dbReference type="Gene3D" id="3.40.50.300">
    <property type="entry name" value="P-loop containing nucleotide triphosphate hydrolases"/>
    <property type="match status" value="1"/>
</dbReference>
<organism evidence="3">
    <name type="scientific">Amphimedon queenslandica</name>
    <name type="common">Sponge</name>
    <dbReference type="NCBI Taxonomy" id="400682"/>
    <lineage>
        <taxon>Eukaryota</taxon>
        <taxon>Metazoa</taxon>
        <taxon>Porifera</taxon>
        <taxon>Demospongiae</taxon>
        <taxon>Heteroscleromorpha</taxon>
        <taxon>Haplosclerida</taxon>
        <taxon>Niphatidae</taxon>
        <taxon>Amphimedon</taxon>
    </lineage>
</organism>
<evidence type="ECO:0000256" key="1">
    <source>
        <dbReference type="ARBA" id="ARBA00006270"/>
    </source>
</evidence>
<dbReference type="GO" id="GO:0003924">
    <property type="term" value="F:GTPase activity"/>
    <property type="evidence" value="ECO:0007669"/>
    <property type="project" value="InterPro"/>
</dbReference>
<reference evidence="3" key="1">
    <citation type="submission" date="2017-05" db="UniProtKB">
        <authorList>
            <consortium name="EnsemblMetazoa"/>
        </authorList>
    </citation>
    <scope>IDENTIFICATION</scope>
</reference>
<dbReference type="PANTHER" id="PTHR47978">
    <property type="match status" value="1"/>
</dbReference>
<dbReference type="SMART" id="SM00175">
    <property type="entry name" value="RAB"/>
    <property type="match status" value="1"/>
</dbReference>
<name>A0A1X7TUB7_AMPQE</name>
<sequence>MYYRGSADAVVVYDITNLKSFIEMQSWIQELRQLRPLNFSSYIWIVAGNKLDISESRQCSAKDVTNVKDHFSRIADTIPLDKLNIDLKLSTVKLNRKSGHSSSGCSC</sequence>
<protein>
    <submittedName>
        <fullName evidence="3">Uncharacterized protein</fullName>
    </submittedName>
</protein>
<evidence type="ECO:0000313" key="3">
    <source>
        <dbReference type="EnsemblMetazoa" id="Aqu2.1.18647_001"/>
    </source>
</evidence>
<dbReference type="Pfam" id="PF00071">
    <property type="entry name" value="Ras"/>
    <property type="match status" value="1"/>
</dbReference>
<dbReference type="SUPFAM" id="SSF52540">
    <property type="entry name" value="P-loop containing nucleoside triphosphate hydrolases"/>
    <property type="match status" value="1"/>
</dbReference>
<keyword evidence="2" id="KW-0547">Nucleotide-binding</keyword>
<dbReference type="eggNOG" id="KOG0092">
    <property type="taxonomic scope" value="Eukaryota"/>
</dbReference>